<dbReference type="EMBL" id="CAJVPP010000168">
    <property type="protein sequence ID" value="CAG8450264.1"/>
    <property type="molecule type" value="Genomic_DNA"/>
</dbReference>
<keyword evidence="2" id="KW-1185">Reference proteome</keyword>
<gene>
    <name evidence="1" type="ORF">FMOSSE_LOCUS1463</name>
</gene>
<dbReference type="Proteomes" id="UP000789375">
    <property type="component" value="Unassembled WGS sequence"/>
</dbReference>
<dbReference type="AlphaFoldDB" id="A0A9N8YUJ4"/>
<accession>A0A9N8YUJ4</accession>
<evidence type="ECO:0000313" key="2">
    <source>
        <dbReference type="Proteomes" id="UP000789375"/>
    </source>
</evidence>
<organism evidence="1 2">
    <name type="scientific">Funneliformis mosseae</name>
    <name type="common">Endomycorrhizal fungus</name>
    <name type="synonym">Glomus mosseae</name>
    <dbReference type="NCBI Taxonomy" id="27381"/>
    <lineage>
        <taxon>Eukaryota</taxon>
        <taxon>Fungi</taxon>
        <taxon>Fungi incertae sedis</taxon>
        <taxon>Mucoromycota</taxon>
        <taxon>Glomeromycotina</taxon>
        <taxon>Glomeromycetes</taxon>
        <taxon>Glomerales</taxon>
        <taxon>Glomeraceae</taxon>
        <taxon>Funneliformis</taxon>
    </lineage>
</organism>
<feature type="non-terminal residue" evidence="1">
    <location>
        <position position="1"/>
    </location>
</feature>
<reference evidence="1" key="1">
    <citation type="submission" date="2021-06" db="EMBL/GenBank/DDBJ databases">
        <authorList>
            <person name="Kallberg Y."/>
            <person name="Tangrot J."/>
            <person name="Rosling A."/>
        </authorList>
    </citation>
    <scope>NUCLEOTIDE SEQUENCE</scope>
    <source>
        <strain evidence="1">87-6 pot B 2015</strain>
    </source>
</reference>
<name>A0A9N8YUJ4_FUNMO</name>
<protein>
    <submittedName>
        <fullName evidence="1">11601_t:CDS:1</fullName>
    </submittedName>
</protein>
<comment type="caution">
    <text evidence="1">The sequence shown here is derived from an EMBL/GenBank/DDBJ whole genome shotgun (WGS) entry which is preliminary data.</text>
</comment>
<sequence>PYSDKKELKAINDIYHTISKWYIIILERYNNGLLDDRKFESFYHLYGQVSKVKDIRKRLANVLRSEGTSLQDLTVFVRYKIRENYSNIPKFNFSFSPSVSKSTTLS</sequence>
<proteinExistence type="predicted"/>
<evidence type="ECO:0000313" key="1">
    <source>
        <dbReference type="EMBL" id="CAG8450264.1"/>
    </source>
</evidence>